<dbReference type="Proteomes" id="UP001595555">
    <property type="component" value="Unassembled WGS sequence"/>
</dbReference>
<keyword evidence="8" id="KW-1185">Reference proteome</keyword>
<evidence type="ECO:0000259" key="6">
    <source>
        <dbReference type="Pfam" id="PF01850"/>
    </source>
</evidence>
<feature type="binding site" evidence="5">
    <location>
        <position position="96"/>
    </location>
    <ligand>
        <name>Mg(2+)</name>
        <dbReference type="ChEBI" id="CHEBI:18420"/>
    </ligand>
</feature>
<comment type="caution">
    <text evidence="7">The sequence shown here is derived from an EMBL/GenBank/DDBJ whole genome shotgun (WGS) entry which is preliminary data.</text>
</comment>
<dbReference type="HAMAP" id="MF_00265">
    <property type="entry name" value="VapC_Nob1"/>
    <property type="match status" value="1"/>
</dbReference>
<keyword evidence="5" id="KW-0460">Magnesium</keyword>
<dbReference type="EMBL" id="JBHRTF010000002">
    <property type="protein sequence ID" value="MFC3114858.1"/>
    <property type="molecule type" value="Genomic_DNA"/>
</dbReference>
<keyword evidence="3 5" id="KW-0479">Metal-binding</keyword>
<comment type="cofactor">
    <cofactor evidence="5">
        <name>Mg(2+)</name>
        <dbReference type="ChEBI" id="CHEBI:18420"/>
    </cofactor>
</comment>
<keyword evidence="5" id="KW-0800">Toxin</keyword>
<protein>
    <recommendedName>
        <fullName evidence="5">Ribonuclease VapC</fullName>
        <shortName evidence="5">RNase VapC</shortName>
        <ecNumber evidence="5">3.1.-.-</ecNumber>
    </recommendedName>
    <alternativeName>
        <fullName evidence="5">Toxin VapC</fullName>
    </alternativeName>
</protein>
<feature type="binding site" evidence="5">
    <location>
        <position position="8"/>
    </location>
    <ligand>
        <name>Mg(2+)</name>
        <dbReference type="ChEBI" id="CHEBI:18420"/>
    </ligand>
</feature>
<evidence type="ECO:0000313" key="8">
    <source>
        <dbReference type="Proteomes" id="UP001595555"/>
    </source>
</evidence>
<dbReference type="Gene3D" id="3.40.50.1010">
    <property type="entry name" value="5'-nuclease"/>
    <property type="match status" value="1"/>
</dbReference>
<gene>
    <name evidence="5" type="primary">vapC</name>
    <name evidence="7" type="ORF">ACFODX_04750</name>
</gene>
<organism evidence="7 8">
    <name type="scientific">Cellvibrio fontiphilus</name>
    <dbReference type="NCBI Taxonomy" id="1815559"/>
    <lineage>
        <taxon>Bacteria</taxon>
        <taxon>Pseudomonadati</taxon>
        <taxon>Pseudomonadota</taxon>
        <taxon>Gammaproteobacteria</taxon>
        <taxon>Cellvibrionales</taxon>
        <taxon>Cellvibrionaceae</taxon>
        <taxon>Cellvibrio</taxon>
    </lineage>
</organism>
<keyword evidence="1 5" id="KW-1277">Toxin-antitoxin system</keyword>
<dbReference type="Pfam" id="PF01850">
    <property type="entry name" value="PIN"/>
    <property type="match status" value="1"/>
</dbReference>
<accession>A0ABV7FE41</accession>
<feature type="domain" description="PIN" evidence="6">
    <location>
        <begin position="5"/>
        <end position="119"/>
    </location>
</feature>
<evidence type="ECO:0000256" key="2">
    <source>
        <dbReference type="ARBA" id="ARBA00022722"/>
    </source>
</evidence>
<reference evidence="8" key="1">
    <citation type="journal article" date="2019" name="Int. J. Syst. Evol. Microbiol.">
        <title>The Global Catalogue of Microorganisms (GCM) 10K type strain sequencing project: providing services to taxonomists for standard genome sequencing and annotation.</title>
        <authorList>
            <consortium name="The Broad Institute Genomics Platform"/>
            <consortium name="The Broad Institute Genome Sequencing Center for Infectious Disease"/>
            <person name="Wu L."/>
            <person name="Ma J."/>
        </authorList>
    </citation>
    <scope>NUCLEOTIDE SEQUENCE [LARGE SCALE GENOMIC DNA]</scope>
    <source>
        <strain evidence="8">KCTC 52237</strain>
    </source>
</reference>
<dbReference type="RefSeq" id="WP_378116581.1">
    <property type="nucleotide sequence ID" value="NZ_JBHRTF010000002.1"/>
</dbReference>
<comment type="function">
    <text evidence="5">Toxic component of a toxin-antitoxin (TA) system. An RNase.</text>
</comment>
<evidence type="ECO:0000313" key="7">
    <source>
        <dbReference type="EMBL" id="MFC3114858.1"/>
    </source>
</evidence>
<evidence type="ECO:0000256" key="1">
    <source>
        <dbReference type="ARBA" id="ARBA00022649"/>
    </source>
</evidence>
<dbReference type="InterPro" id="IPR029060">
    <property type="entry name" value="PIN-like_dom_sf"/>
</dbReference>
<evidence type="ECO:0000256" key="3">
    <source>
        <dbReference type="ARBA" id="ARBA00022723"/>
    </source>
</evidence>
<keyword evidence="2 5" id="KW-0540">Nuclease</keyword>
<comment type="similarity">
    <text evidence="5">Belongs to the PINc/VapC protein family.</text>
</comment>
<evidence type="ECO:0000256" key="5">
    <source>
        <dbReference type="HAMAP-Rule" id="MF_00265"/>
    </source>
</evidence>
<sequence length="132" mass="14640">MKDRIFVDTNILVYALLDDSQKQQTALKLLQSGCVISTQVLNEFTNVARKKAKLDWQEIHALSNAIQSLAEIVPLDVPTHNRALTIAANYGYSFYDSLIIAAASESGCNLLLSEDMQHAQTINDLTISNPFK</sequence>
<dbReference type="InterPro" id="IPR052106">
    <property type="entry name" value="PINc/VapC_TA"/>
</dbReference>
<evidence type="ECO:0000256" key="4">
    <source>
        <dbReference type="ARBA" id="ARBA00022801"/>
    </source>
</evidence>
<keyword evidence="4 5" id="KW-0378">Hydrolase</keyword>
<name>A0ABV7FE41_9GAMM</name>
<dbReference type="SUPFAM" id="SSF88723">
    <property type="entry name" value="PIN domain-like"/>
    <property type="match status" value="1"/>
</dbReference>
<proteinExistence type="inferred from homology"/>
<dbReference type="CDD" id="cd18692">
    <property type="entry name" value="PIN_VapC-like"/>
    <property type="match status" value="1"/>
</dbReference>
<dbReference type="EC" id="3.1.-.-" evidence="5"/>
<dbReference type="PANTHER" id="PTHR38826:SF5">
    <property type="entry name" value="RIBONUCLEASE VAPC13"/>
    <property type="match status" value="1"/>
</dbReference>
<dbReference type="InterPro" id="IPR022907">
    <property type="entry name" value="VapC_family"/>
</dbReference>
<dbReference type="PANTHER" id="PTHR38826">
    <property type="entry name" value="RIBONUCLEASE VAPC13"/>
    <property type="match status" value="1"/>
</dbReference>
<dbReference type="InterPro" id="IPR002716">
    <property type="entry name" value="PIN_dom"/>
</dbReference>